<organism evidence="3">
    <name type="scientific">Oceaniferula spumae</name>
    <dbReference type="NCBI Taxonomy" id="2979115"/>
    <lineage>
        <taxon>Bacteria</taxon>
        <taxon>Pseudomonadati</taxon>
        <taxon>Verrucomicrobiota</taxon>
        <taxon>Verrucomicrobiia</taxon>
        <taxon>Verrucomicrobiales</taxon>
        <taxon>Verrucomicrobiaceae</taxon>
        <taxon>Oceaniferula</taxon>
    </lineage>
</organism>
<dbReference type="EMBL" id="AP026866">
    <property type="protein sequence ID" value="BDS08677.1"/>
    <property type="molecule type" value="Genomic_DNA"/>
</dbReference>
<evidence type="ECO:0000256" key="2">
    <source>
        <dbReference type="SAM" id="Phobius"/>
    </source>
</evidence>
<keyword evidence="2" id="KW-0472">Membrane</keyword>
<feature type="transmembrane region" description="Helical" evidence="2">
    <location>
        <begin position="30"/>
        <end position="48"/>
    </location>
</feature>
<proteinExistence type="predicted"/>
<reference evidence="3" key="1">
    <citation type="submission" date="2024-07" db="EMBL/GenBank/DDBJ databases">
        <title>Complete genome sequence of Verrucomicrobiaceae bacterium NT6N.</title>
        <authorList>
            <person name="Huang C."/>
            <person name="Takami H."/>
            <person name="Hamasaki K."/>
        </authorList>
    </citation>
    <scope>NUCLEOTIDE SEQUENCE</scope>
    <source>
        <strain evidence="3">NT6N</strain>
    </source>
</reference>
<sequence>MNRKSVEHEILENTLGAVRKRKAQRKRNRATLAMTSVLLAVVVLALAWQKTDPPEDASSRNVAADSSDLVTPSDQVQIDIAVDGSIESKSISLEELAKIVYNPSLKFSRTHDTFTWKGDYKVIHMRLPQTSMAITDTFDESL</sequence>
<protein>
    <submittedName>
        <fullName evidence="3">Uncharacterized protein</fullName>
    </submittedName>
</protein>
<accession>A0AAT9FR91</accession>
<gene>
    <name evidence="3" type="ORF">NT6N_37170</name>
</gene>
<keyword evidence="2" id="KW-1133">Transmembrane helix</keyword>
<keyword evidence="2" id="KW-0812">Transmembrane</keyword>
<dbReference type="KEGG" id="osu:NT6N_37170"/>
<evidence type="ECO:0000313" key="3">
    <source>
        <dbReference type="EMBL" id="BDS08677.1"/>
    </source>
</evidence>
<name>A0AAT9FR91_9BACT</name>
<evidence type="ECO:0000256" key="1">
    <source>
        <dbReference type="SAM" id="MobiDB-lite"/>
    </source>
</evidence>
<feature type="region of interest" description="Disordered" evidence="1">
    <location>
        <begin position="51"/>
        <end position="70"/>
    </location>
</feature>
<dbReference type="AlphaFoldDB" id="A0AAT9FR91"/>